<dbReference type="STRING" id="76595.SAMN05660313_01217"/>
<dbReference type="PANTHER" id="PTHR30383:SF5">
    <property type="entry name" value="SGNH HYDROLASE-TYPE ESTERASE DOMAIN-CONTAINING PROTEIN"/>
    <property type="match status" value="1"/>
</dbReference>
<dbReference type="AlphaFoldDB" id="A0A1K1N6D8"/>
<dbReference type="OrthoDB" id="9790057at2"/>
<evidence type="ECO:0000313" key="3">
    <source>
        <dbReference type="Proteomes" id="UP000183257"/>
    </source>
</evidence>
<evidence type="ECO:0000313" key="2">
    <source>
        <dbReference type="EMBL" id="SFW31010.1"/>
    </source>
</evidence>
<name>A0A1K1N6D8_9FLAO</name>
<dbReference type="EMBL" id="FPIY01000001">
    <property type="protein sequence ID" value="SFW31010.1"/>
    <property type="molecule type" value="Genomic_DNA"/>
</dbReference>
<dbReference type="RefSeq" id="WP_072302846.1">
    <property type="nucleotide sequence ID" value="NZ_FPIY01000001.1"/>
</dbReference>
<organism evidence="2 3">
    <name type="scientific">Cellulophaga fucicola</name>
    <dbReference type="NCBI Taxonomy" id="76595"/>
    <lineage>
        <taxon>Bacteria</taxon>
        <taxon>Pseudomonadati</taxon>
        <taxon>Bacteroidota</taxon>
        <taxon>Flavobacteriia</taxon>
        <taxon>Flavobacteriales</taxon>
        <taxon>Flavobacteriaceae</taxon>
        <taxon>Cellulophaga</taxon>
    </lineage>
</organism>
<dbReference type="Pfam" id="PF13472">
    <property type="entry name" value="Lipase_GDSL_2"/>
    <property type="match status" value="1"/>
</dbReference>
<dbReference type="SUPFAM" id="SSF52266">
    <property type="entry name" value="SGNH hydrolase"/>
    <property type="match status" value="1"/>
</dbReference>
<accession>A0A1K1N6D8</accession>
<protein>
    <submittedName>
        <fullName evidence="2">Lysophospholipase L1</fullName>
    </submittedName>
</protein>
<dbReference type="InterPro" id="IPR013830">
    <property type="entry name" value="SGNH_hydro"/>
</dbReference>
<feature type="domain" description="SGNH hydrolase-type esterase" evidence="1">
    <location>
        <begin position="55"/>
        <end position="204"/>
    </location>
</feature>
<dbReference type="Gene3D" id="3.40.50.1110">
    <property type="entry name" value="SGNH hydrolase"/>
    <property type="match status" value="1"/>
</dbReference>
<reference evidence="3" key="1">
    <citation type="submission" date="2016-11" db="EMBL/GenBank/DDBJ databases">
        <authorList>
            <person name="Varghese N."/>
            <person name="Submissions S."/>
        </authorList>
    </citation>
    <scope>NUCLEOTIDE SEQUENCE [LARGE SCALE GENOMIC DNA]</scope>
    <source>
        <strain evidence="3">DSM 24786</strain>
    </source>
</reference>
<gene>
    <name evidence="2" type="ORF">SAMN05660313_01217</name>
</gene>
<dbReference type="Proteomes" id="UP000183257">
    <property type="component" value="Unassembled WGS sequence"/>
</dbReference>
<proteinExistence type="predicted"/>
<keyword evidence="3" id="KW-1185">Reference proteome</keyword>
<dbReference type="PANTHER" id="PTHR30383">
    <property type="entry name" value="THIOESTERASE 1/PROTEASE 1/LYSOPHOSPHOLIPASE L1"/>
    <property type="match status" value="1"/>
</dbReference>
<dbReference type="GO" id="GO:0004622">
    <property type="term" value="F:phosphatidylcholine lysophospholipase activity"/>
    <property type="evidence" value="ECO:0007669"/>
    <property type="project" value="TreeGrafter"/>
</dbReference>
<evidence type="ECO:0000259" key="1">
    <source>
        <dbReference type="Pfam" id="PF13472"/>
    </source>
</evidence>
<sequence length="214" mass="24919">MKTLLYLFLFTSILGYSQTTHRFYNEVKEIQKKYKIQQNSDKKPIVFTGSSSIKYWRTVADDFPDKNIINTGFGGSTTEDLLLFTDELILAYNPKQVFIYEGDNDIAGKRNCSLIISQLTSIIDKIKKANTSTQIVLISVKPSIARWDLKRNYKKLNRKYKRIAKRDPAINYVDVWKPMLNGKNIKPDIFTEDNLHMNAKGYQIWQNVITNYIN</sequence>
<dbReference type="InterPro" id="IPR036514">
    <property type="entry name" value="SGNH_hydro_sf"/>
</dbReference>
<dbReference type="InterPro" id="IPR051532">
    <property type="entry name" value="Ester_Hydrolysis_Enzymes"/>
</dbReference>